<keyword evidence="1" id="KW-0472">Membrane</keyword>
<dbReference type="AlphaFoldDB" id="A0A1Q5Q4P4"/>
<evidence type="ECO:0000256" key="1">
    <source>
        <dbReference type="SAM" id="Phobius"/>
    </source>
</evidence>
<organism evidence="2 3">
    <name type="scientific">Bowdeniella nasicola</name>
    <dbReference type="NCBI Taxonomy" id="208480"/>
    <lineage>
        <taxon>Bacteria</taxon>
        <taxon>Bacillati</taxon>
        <taxon>Actinomycetota</taxon>
        <taxon>Actinomycetes</taxon>
        <taxon>Actinomycetales</taxon>
        <taxon>Actinomycetaceae</taxon>
        <taxon>Bowdeniella</taxon>
    </lineage>
</organism>
<feature type="transmembrane region" description="Helical" evidence="1">
    <location>
        <begin position="112"/>
        <end position="130"/>
    </location>
</feature>
<keyword evidence="3" id="KW-1185">Reference proteome</keyword>
<reference evidence="3" key="1">
    <citation type="submission" date="2016-12" db="EMBL/GenBank/DDBJ databases">
        <authorList>
            <person name="Meng X."/>
        </authorList>
    </citation>
    <scope>NUCLEOTIDE SEQUENCE [LARGE SCALE GENOMIC DNA]</scope>
    <source>
        <strain evidence="3">DSM 19116</strain>
    </source>
</reference>
<evidence type="ECO:0000313" key="2">
    <source>
        <dbReference type="EMBL" id="OKL54795.1"/>
    </source>
</evidence>
<feature type="transmembrane region" description="Helical" evidence="1">
    <location>
        <begin position="73"/>
        <end position="91"/>
    </location>
</feature>
<sequence length="146" mass="15642">MINHPQLALLLANWAAFLLISIGLGWLITVGVLRIAQVTKSVAPPEPIPKLERKPQPPEVMRGGTLIGILERFLITSAIMSGFFSLIPVVLAIKGLGRYPELKSAPGASERFIIGTLTSVAVAVVIGMIGREALAYVDPGLFNRAF</sequence>
<name>A0A1Q5Q4P4_9ACTO</name>
<keyword evidence="1" id="KW-1133">Transmembrane helix</keyword>
<dbReference type="RefSeq" id="WP_073715747.1">
    <property type="nucleotide sequence ID" value="NZ_MQVR01000007.1"/>
</dbReference>
<gene>
    <name evidence="2" type="ORF">BSZ39_02110</name>
</gene>
<proteinExistence type="predicted"/>
<feature type="transmembrane region" description="Helical" evidence="1">
    <location>
        <begin position="7"/>
        <end position="28"/>
    </location>
</feature>
<keyword evidence="1" id="KW-0812">Transmembrane</keyword>
<evidence type="ECO:0000313" key="3">
    <source>
        <dbReference type="Proteomes" id="UP000185628"/>
    </source>
</evidence>
<protein>
    <submittedName>
        <fullName evidence="2">Uncharacterized protein</fullName>
    </submittedName>
</protein>
<dbReference type="Proteomes" id="UP000185628">
    <property type="component" value="Unassembled WGS sequence"/>
</dbReference>
<comment type="caution">
    <text evidence="2">The sequence shown here is derived from an EMBL/GenBank/DDBJ whole genome shotgun (WGS) entry which is preliminary data.</text>
</comment>
<dbReference type="EMBL" id="MQVR01000007">
    <property type="protein sequence ID" value="OKL54795.1"/>
    <property type="molecule type" value="Genomic_DNA"/>
</dbReference>
<accession>A0A1Q5Q4P4</accession>